<dbReference type="EMBL" id="ARYK01000005">
    <property type="protein sequence ID" value="KCZ91826.1"/>
    <property type="molecule type" value="Genomic_DNA"/>
</dbReference>
<accession>A0A059FMR4</accession>
<keyword evidence="1" id="KW-0732">Signal</keyword>
<gene>
    <name evidence="2" type="ORF">HJO_11932</name>
</gene>
<sequence>MKIASIAIAGLFLAACQSAPVATTGLAATPAGSTDAAESVQLAEGGEDVICRNMKVTGSRFAKRECKTGEAWKKFDAYTNQNAREAADKIQRVGTGSSVGGT</sequence>
<dbReference type="OrthoDB" id="7620610at2"/>
<keyword evidence="3" id="KW-1185">Reference proteome</keyword>
<evidence type="ECO:0000313" key="2">
    <source>
        <dbReference type="EMBL" id="KCZ91826.1"/>
    </source>
</evidence>
<proteinExistence type="predicted"/>
<protein>
    <submittedName>
        <fullName evidence="2">Putative lipoprotein</fullName>
    </submittedName>
</protein>
<evidence type="ECO:0000313" key="3">
    <source>
        <dbReference type="Proteomes" id="UP000025171"/>
    </source>
</evidence>
<organism evidence="2 3">
    <name type="scientific">Hyphomonas johnsonii MHS-2</name>
    <dbReference type="NCBI Taxonomy" id="1280950"/>
    <lineage>
        <taxon>Bacteria</taxon>
        <taxon>Pseudomonadati</taxon>
        <taxon>Pseudomonadota</taxon>
        <taxon>Alphaproteobacteria</taxon>
        <taxon>Hyphomonadales</taxon>
        <taxon>Hyphomonadaceae</taxon>
        <taxon>Hyphomonas</taxon>
    </lineage>
</organism>
<evidence type="ECO:0000256" key="1">
    <source>
        <dbReference type="SAM" id="SignalP"/>
    </source>
</evidence>
<feature type="signal peptide" evidence="1">
    <location>
        <begin position="1"/>
        <end position="21"/>
    </location>
</feature>
<dbReference type="RefSeq" id="WP_035617091.1">
    <property type="nucleotide sequence ID" value="NZ_ARYK01000005.1"/>
</dbReference>
<keyword evidence="2" id="KW-0449">Lipoprotein</keyword>
<reference evidence="2 3" key="1">
    <citation type="journal article" date="2014" name="Antonie Van Leeuwenhoek">
        <title>Hyphomonas beringensis sp. nov. and Hyphomonas chukchiensis sp. nov., isolated from surface seawater of the Bering Sea and Chukchi Sea.</title>
        <authorList>
            <person name="Li C."/>
            <person name="Lai Q."/>
            <person name="Li G."/>
            <person name="Dong C."/>
            <person name="Wang J."/>
            <person name="Liao Y."/>
            <person name="Shao Z."/>
        </authorList>
    </citation>
    <scope>NUCLEOTIDE SEQUENCE [LARGE SCALE GENOMIC DNA]</scope>
    <source>
        <strain evidence="2 3">MHS-2</strain>
    </source>
</reference>
<dbReference type="PATRIC" id="fig|1280950.3.peg.2392"/>
<feature type="chain" id="PRO_5001572619" evidence="1">
    <location>
        <begin position="22"/>
        <end position="102"/>
    </location>
</feature>
<dbReference type="Proteomes" id="UP000025171">
    <property type="component" value="Unassembled WGS sequence"/>
</dbReference>
<dbReference type="AlphaFoldDB" id="A0A059FMR4"/>
<comment type="caution">
    <text evidence="2">The sequence shown here is derived from an EMBL/GenBank/DDBJ whole genome shotgun (WGS) entry which is preliminary data.</text>
</comment>
<dbReference type="STRING" id="1280950.HJO_11932"/>
<name>A0A059FMR4_9PROT</name>
<dbReference type="PROSITE" id="PS51257">
    <property type="entry name" value="PROKAR_LIPOPROTEIN"/>
    <property type="match status" value="1"/>
</dbReference>